<dbReference type="AlphaFoldDB" id="A0A2H9THM1"/>
<protein>
    <submittedName>
        <fullName evidence="2">Uncharacterized protein</fullName>
    </submittedName>
</protein>
<sequence length="633" mass="71689">MHLTTIFALLACVSASRFLKLGAKECDSDKVHQNLYEKMIYGGTPSDISAALHKNKSCVTLATLINKIHEESRDWRDADNFSRVAETLAALAESSSVSTVLKRARGFKRAYEYILKVARATNPRDFSAELLESLDADNLMYGPLVLQKPQGYPFRQPMVINDLLTILDPQDQLSDTCREDLEDVGNWTWLLKEFDGSNTSWVKRCVSDPTLRDVMHDAVTAFERASQLRLHTASRTLHFAEKNLSGQNQEHTDILQRAKDYVAAVTNTLLQAVVDADTDDPSASHPKCGSFYWFTARISKGLNGPINRHNIMRPFTVITLLTYVGASRVFKRMVSRKTLCDPDRVHSELLEQLAAGIASTEIERTMSKHTCVSMASLVGVMSEQWAFSDNDSNRKAMEVKRQMYRILQRAGDYKAAFEYILRISHAGNPYDFSTELVDSIEAGSPMYWHKSGESPAYKPPKGYDYGPRVAVDLLALIDPQEQLSTYCREGLKQTMNWEQLLTHFKHLNSGWLGECVEDQELRKGIRNVATTFEQTSRLNLRAATRITPSEDRSKVRYLAHSPRPFILNMLEKVSNYRDKLANKVFYAMADANSADPEVVFRHVNDQFQIYPAEGNNFEPVQPIIEPLGNCWDC</sequence>
<dbReference type="EMBL" id="MTSL01000184">
    <property type="protein sequence ID" value="PJF17241.1"/>
    <property type="molecule type" value="Genomic_DNA"/>
</dbReference>
<keyword evidence="1" id="KW-0732">Signal</keyword>
<dbReference type="Proteomes" id="UP000240830">
    <property type="component" value="Unassembled WGS sequence"/>
</dbReference>
<reference evidence="2 3" key="1">
    <citation type="submission" date="2016-10" db="EMBL/GenBank/DDBJ databases">
        <title>The genome of Paramicrosporidium saccamoebae is the missing link in understanding Cryptomycota and Microsporidia evolution.</title>
        <authorList>
            <person name="Quandt C.A."/>
            <person name="Beaudet D."/>
            <person name="Corsaro D."/>
            <person name="Michel R."/>
            <person name="Corradi N."/>
            <person name="James T."/>
        </authorList>
    </citation>
    <scope>NUCLEOTIDE SEQUENCE [LARGE SCALE GENOMIC DNA]</scope>
    <source>
        <strain evidence="2 3">KSL3</strain>
    </source>
</reference>
<evidence type="ECO:0000313" key="2">
    <source>
        <dbReference type="EMBL" id="PJF17241.1"/>
    </source>
</evidence>
<organism evidence="2 3">
    <name type="scientific">Paramicrosporidium saccamoebae</name>
    <dbReference type="NCBI Taxonomy" id="1246581"/>
    <lineage>
        <taxon>Eukaryota</taxon>
        <taxon>Fungi</taxon>
        <taxon>Fungi incertae sedis</taxon>
        <taxon>Cryptomycota</taxon>
        <taxon>Cryptomycota incertae sedis</taxon>
        <taxon>Paramicrosporidium</taxon>
    </lineage>
</organism>
<evidence type="ECO:0000256" key="1">
    <source>
        <dbReference type="SAM" id="SignalP"/>
    </source>
</evidence>
<keyword evidence="3" id="KW-1185">Reference proteome</keyword>
<feature type="signal peptide" evidence="1">
    <location>
        <begin position="1"/>
        <end position="15"/>
    </location>
</feature>
<feature type="chain" id="PRO_5014177565" evidence="1">
    <location>
        <begin position="16"/>
        <end position="633"/>
    </location>
</feature>
<comment type="caution">
    <text evidence="2">The sequence shown here is derived from an EMBL/GenBank/DDBJ whole genome shotgun (WGS) entry which is preliminary data.</text>
</comment>
<accession>A0A2H9THM1</accession>
<gene>
    <name evidence="2" type="ORF">PSACC_02959</name>
</gene>
<proteinExistence type="predicted"/>
<evidence type="ECO:0000313" key="3">
    <source>
        <dbReference type="Proteomes" id="UP000240830"/>
    </source>
</evidence>
<name>A0A2H9THM1_9FUNG</name>